<protein>
    <submittedName>
        <fullName evidence="2">Uncharacterized protein</fullName>
    </submittedName>
</protein>
<dbReference type="AlphaFoldDB" id="A0A8D8Z8E1"/>
<keyword evidence="1" id="KW-1133">Transmembrane helix</keyword>
<keyword evidence="1" id="KW-0472">Membrane</keyword>
<reference evidence="2" key="1">
    <citation type="submission" date="2021-05" db="EMBL/GenBank/DDBJ databases">
        <authorList>
            <person name="Alioto T."/>
            <person name="Alioto T."/>
            <person name="Gomez Garrido J."/>
        </authorList>
    </citation>
    <scope>NUCLEOTIDE SEQUENCE</scope>
</reference>
<name>A0A8D8Z8E1_9HEMI</name>
<sequence>MELQSPYPTTYYPLDWINISNHSLLLSTKKCTNTQNPAISPPAFREPFFCATFALNLFKNTNSCYNCTISFIITLSSFLLFNFINYSFLLTSLDRIPFDPKMV</sequence>
<proteinExistence type="predicted"/>
<evidence type="ECO:0000256" key="1">
    <source>
        <dbReference type="SAM" id="Phobius"/>
    </source>
</evidence>
<keyword evidence="1" id="KW-0812">Transmembrane</keyword>
<feature type="transmembrane region" description="Helical" evidence="1">
    <location>
        <begin position="69"/>
        <end position="93"/>
    </location>
</feature>
<evidence type="ECO:0000313" key="2">
    <source>
        <dbReference type="EMBL" id="CAG6741766.1"/>
    </source>
</evidence>
<accession>A0A8D8Z8E1</accession>
<organism evidence="2">
    <name type="scientific">Cacopsylla melanoneura</name>
    <dbReference type="NCBI Taxonomy" id="428564"/>
    <lineage>
        <taxon>Eukaryota</taxon>
        <taxon>Metazoa</taxon>
        <taxon>Ecdysozoa</taxon>
        <taxon>Arthropoda</taxon>
        <taxon>Hexapoda</taxon>
        <taxon>Insecta</taxon>
        <taxon>Pterygota</taxon>
        <taxon>Neoptera</taxon>
        <taxon>Paraneoptera</taxon>
        <taxon>Hemiptera</taxon>
        <taxon>Sternorrhyncha</taxon>
        <taxon>Psylloidea</taxon>
        <taxon>Psyllidae</taxon>
        <taxon>Psyllinae</taxon>
        <taxon>Cacopsylla</taxon>
    </lineage>
</organism>
<dbReference type="EMBL" id="HBUF01429480">
    <property type="protein sequence ID" value="CAG6741766.1"/>
    <property type="molecule type" value="Transcribed_RNA"/>
</dbReference>